<evidence type="ECO:0000313" key="2">
    <source>
        <dbReference type="Proteomes" id="UP000294513"/>
    </source>
</evidence>
<organism evidence="1 2">
    <name type="scientific">Actinomadura rubrisoli</name>
    <dbReference type="NCBI Taxonomy" id="2530368"/>
    <lineage>
        <taxon>Bacteria</taxon>
        <taxon>Bacillati</taxon>
        <taxon>Actinomycetota</taxon>
        <taxon>Actinomycetes</taxon>
        <taxon>Streptosporangiales</taxon>
        <taxon>Thermomonosporaceae</taxon>
        <taxon>Actinomadura</taxon>
    </lineage>
</organism>
<reference evidence="1 2" key="1">
    <citation type="submission" date="2019-03" db="EMBL/GenBank/DDBJ databases">
        <title>Draft genome sequences of novel Actinobacteria.</title>
        <authorList>
            <person name="Sahin N."/>
            <person name="Ay H."/>
            <person name="Saygin H."/>
        </authorList>
    </citation>
    <scope>NUCLEOTIDE SEQUENCE [LARGE SCALE GENOMIC DNA]</scope>
    <source>
        <strain evidence="1 2">H3C3</strain>
    </source>
</reference>
<dbReference type="Proteomes" id="UP000294513">
    <property type="component" value="Unassembled WGS sequence"/>
</dbReference>
<protein>
    <submittedName>
        <fullName evidence="1">Uncharacterized protein</fullName>
    </submittedName>
</protein>
<evidence type="ECO:0000313" key="1">
    <source>
        <dbReference type="EMBL" id="TDD77706.1"/>
    </source>
</evidence>
<accession>A0A4R5B0P5</accession>
<sequence length="155" mass="17505">MTRTPEEITARIKGIDADGDWLGFRREVLVQALDFEDARAYLRADATEQEWNLQRHDDDLWAAAARYYEFALTKIEGHRGISANRSVDKLGEFAWLLGRDDVIDVMDAAGYPQYGAPKVKAFGDALGMPFPEYETLRRMAAGRPCRDRCADGCGR</sequence>
<gene>
    <name evidence="1" type="ORF">E1298_29700</name>
</gene>
<dbReference type="AlphaFoldDB" id="A0A4R5B0P5"/>
<dbReference type="RefSeq" id="WP_131899057.1">
    <property type="nucleotide sequence ID" value="NZ_SMKU01000199.1"/>
</dbReference>
<name>A0A4R5B0P5_9ACTN</name>
<keyword evidence="2" id="KW-1185">Reference proteome</keyword>
<comment type="caution">
    <text evidence="1">The sequence shown here is derived from an EMBL/GenBank/DDBJ whole genome shotgun (WGS) entry which is preliminary data.</text>
</comment>
<proteinExistence type="predicted"/>
<dbReference type="OrthoDB" id="3366833at2"/>
<dbReference type="EMBL" id="SMKU01000199">
    <property type="protein sequence ID" value="TDD77706.1"/>
    <property type="molecule type" value="Genomic_DNA"/>
</dbReference>